<evidence type="ECO:0000256" key="4">
    <source>
        <dbReference type="ARBA" id="ARBA00023139"/>
    </source>
</evidence>
<reference evidence="7 8" key="1">
    <citation type="submission" date="2021-03" db="EMBL/GenBank/DDBJ databases">
        <title>Antimicrobial resistance genes in bacteria isolated from Japanese honey, and their potential for conferring macrolide and lincosamide resistance in the American foulbrood pathogen Paenibacillus larvae.</title>
        <authorList>
            <person name="Okamoto M."/>
            <person name="Kumagai M."/>
            <person name="Kanamori H."/>
            <person name="Takamatsu D."/>
        </authorList>
    </citation>
    <scope>NUCLEOTIDE SEQUENCE [LARGE SCALE GENOMIC DNA]</scope>
    <source>
        <strain evidence="7 8">J21TS7</strain>
    </source>
</reference>
<proteinExistence type="predicted"/>
<keyword evidence="4" id="KW-0564">Palmitate</keyword>
<organism evidence="7 8">
    <name type="scientific">Paenibacillus cineris</name>
    <dbReference type="NCBI Taxonomy" id="237530"/>
    <lineage>
        <taxon>Bacteria</taxon>
        <taxon>Bacillati</taxon>
        <taxon>Bacillota</taxon>
        <taxon>Bacilli</taxon>
        <taxon>Bacillales</taxon>
        <taxon>Paenibacillaceae</taxon>
        <taxon>Paenibacillus</taxon>
    </lineage>
</organism>
<dbReference type="PANTHER" id="PTHR43649:SF33">
    <property type="entry name" value="POLYGALACTURONAN_RHAMNOGALACTURONAN-BINDING PROTEIN YTCQ"/>
    <property type="match status" value="1"/>
</dbReference>
<dbReference type="Pfam" id="PF01547">
    <property type="entry name" value="SBP_bac_1"/>
    <property type="match status" value="1"/>
</dbReference>
<name>A0ABQ4LDF8_9BACL</name>
<evidence type="ECO:0000313" key="7">
    <source>
        <dbReference type="EMBL" id="GIO54599.1"/>
    </source>
</evidence>
<dbReference type="EMBL" id="BORU01000001">
    <property type="protein sequence ID" value="GIO54599.1"/>
    <property type="molecule type" value="Genomic_DNA"/>
</dbReference>
<protein>
    <submittedName>
        <fullName evidence="7">Sugar ABC transporter permease</fullName>
    </submittedName>
</protein>
<dbReference type="SUPFAM" id="SSF53850">
    <property type="entry name" value="Periplasmic binding protein-like II"/>
    <property type="match status" value="1"/>
</dbReference>
<feature type="chain" id="PRO_5047244267" evidence="6">
    <location>
        <begin position="27"/>
        <end position="531"/>
    </location>
</feature>
<dbReference type="Gene3D" id="3.40.190.10">
    <property type="entry name" value="Periplasmic binding protein-like II"/>
    <property type="match status" value="2"/>
</dbReference>
<gene>
    <name evidence="7" type="ORF">J21TS7_29170</name>
</gene>
<dbReference type="Proteomes" id="UP000676601">
    <property type="component" value="Unassembled WGS sequence"/>
</dbReference>
<sequence length="531" mass="59383">MMQMSRKIINKLAPVLCLGLAAIAMAGCSSEDTAKGSTKSAETTEPLSHLSYWKEMHKDAAAIMKSYGEITAIKEIEKNTGVTIDYQHPAQGQGGEQFNLMMASKSLPDVVEYSWNNYPGGAQKAIQDGKIIPLNDYLDDAPNFKKLLDENPEWRRQASTDKGDIIGFPFIRPVRKLQTHDGPVIRKDWLDKLGVPIPKTIDEWYTVLKAFKEQDPNGNGKADEIPIMVGAGELAFTGVFGIPNGFYHEGNAVKYGPVQPEYKEYLTTMNRWYNEGLLDKDFAANDSKMYDAKMTGNQVGAAVMAVGGGLGRFMDLMESKEPQFKLVATPYPTLKSGDKPIFGQMDNQIVGIFTAITGSNKHVKETVKFLDYFYSEEGRMIMNFGKEGVSYTMENGYPKYTDSVMNNPDGLPLAQSLKQHVLSADAGPFLQDVRYMEQYAARPEQQEALTVWAEPSNEKRMPPITIAREDNSRYASIMNDVDTYKNEMIVKFIMGAESLNKFDEYVATLKSMGLDDAIKMQQSGLERYNNR</sequence>
<evidence type="ECO:0000256" key="2">
    <source>
        <dbReference type="ARBA" id="ARBA00022729"/>
    </source>
</evidence>
<keyword evidence="3" id="KW-0472">Membrane</keyword>
<dbReference type="PANTHER" id="PTHR43649">
    <property type="entry name" value="ARABINOSE-BINDING PROTEIN-RELATED"/>
    <property type="match status" value="1"/>
</dbReference>
<evidence type="ECO:0000256" key="6">
    <source>
        <dbReference type="SAM" id="SignalP"/>
    </source>
</evidence>
<evidence type="ECO:0000313" key="8">
    <source>
        <dbReference type="Proteomes" id="UP000676601"/>
    </source>
</evidence>
<accession>A0ABQ4LDF8</accession>
<dbReference type="InterPro" id="IPR006059">
    <property type="entry name" value="SBP"/>
</dbReference>
<keyword evidence="1" id="KW-1003">Cell membrane</keyword>
<evidence type="ECO:0000256" key="1">
    <source>
        <dbReference type="ARBA" id="ARBA00022475"/>
    </source>
</evidence>
<dbReference type="InterPro" id="IPR050490">
    <property type="entry name" value="Bact_solute-bd_prot1"/>
</dbReference>
<evidence type="ECO:0000256" key="5">
    <source>
        <dbReference type="ARBA" id="ARBA00023288"/>
    </source>
</evidence>
<keyword evidence="8" id="KW-1185">Reference proteome</keyword>
<keyword evidence="2 6" id="KW-0732">Signal</keyword>
<comment type="caution">
    <text evidence="7">The sequence shown here is derived from an EMBL/GenBank/DDBJ whole genome shotgun (WGS) entry which is preliminary data.</text>
</comment>
<keyword evidence="5" id="KW-0449">Lipoprotein</keyword>
<dbReference type="PROSITE" id="PS51257">
    <property type="entry name" value="PROKAR_LIPOPROTEIN"/>
    <property type="match status" value="1"/>
</dbReference>
<evidence type="ECO:0000256" key="3">
    <source>
        <dbReference type="ARBA" id="ARBA00023136"/>
    </source>
</evidence>
<feature type="signal peptide" evidence="6">
    <location>
        <begin position="1"/>
        <end position="26"/>
    </location>
</feature>